<keyword evidence="1" id="KW-0472">Membrane</keyword>
<dbReference type="GO" id="GO:0006814">
    <property type="term" value="P:sodium ion transport"/>
    <property type="evidence" value="ECO:0007669"/>
    <property type="project" value="InterPro"/>
</dbReference>
<feature type="transmembrane region" description="Helical" evidence="1">
    <location>
        <begin position="318"/>
        <end position="337"/>
    </location>
</feature>
<dbReference type="GO" id="GO:0015293">
    <property type="term" value="F:symporter activity"/>
    <property type="evidence" value="ECO:0007669"/>
    <property type="project" value="InterPro"/>
</dbReference>
<name>A0A3R8PEG3_9CORY</name>
<feature type="transmembrane region" description="Helical" evidence="1">
    <location>
        <begin position="12"/>
        <end position="35"/>
    </location>
</feature>
<keyword evidence="1" id="KW-1133">Transmembrane helix</keyword>
<dbReference type="EMBL" id="PQNQ01000044">
    <property type="protein sequence ID" value="RRQ02028.1"/>
    <property type="molecule type" value="Genomic_DNA"/>
</dbReference>
<feature type="transmembrane region" description="Helical" evidence="1">
    <location>
        <begin position="287"/>
        <end position="306"/>
    </location>
</feature>
<dbReference type="GO" id="GO:0005886">
    <property type="term" value="C:plasma membrane"/>
    <property type="evidence" value="ECO:0007669"/>
    <property type="project" value="TreeGrafter"/>
</dbReference>
<dbReference type="Pfam" id="PF13347">
    <property type="entry name" value="MFS_2"/>
    <property type="match status" value="1"/>
</dbReference>
<evidence type="ECO:0000313" key="3">
    <source>
        <dbReference type="Proteomes" id="UP000278422"/>
    </source>
</evidence>
<feature type="transmembrane region" description="Helical" evidence="1">
    <location>
        <begin position="114"/>
        <end position="140"/>
    </location>
</feature>
<keyword evidence="3" id="KW-1185">Reference proteome</keyword>
<dbReference type="InterPro" id="IPR039672">
    <property type="entry name" value="MFS_2"/>
</dbReference>
<dbReference type="Gene3D" id="1.20.1250.20">
    <property type="entry name" value="MFS general substrate transporter like domains"/>
    <property type="match status" value="1"/>
</dbReference>
<dbReference type="NCBIfam" id="TIGR00792">
    <property type="entry name" value="gph"/>
    <property type="match status" value="1"/>
</dbReference>
<dbReference type="SUPFAM" id="SSF103473">
    <property type="entry name" value="MFS general substrate transporter"/>
    <property type="match status" value="1"/>
</dbReference>
<proteinExistence type="predicted"/>
<dbReference type="PANTHER" id="PTHR11328:SF24">
    <property type="entry name" value="MAJOR FACILITATOR SUPERFAMILY (MFS) PROFILE DOMAIN-CONTAINING PROTEIN"/>
    <property type="match status" value="1"/>
</dbReference>
<dbReference type="PANTHER" id="PTHR11328">
    <property type="entry name" value="MAJOR FACILITATOR SUPERFAMILY DOMAIN-CONTAINING PROTEIN"/>
    <property type="match status" value="1"/>
</dbReference>
<evidence type="ECO:0000313" key="2">
    <source>
        <dbReference type="EMBL" id="RRQ02028.1"/>
    </source>
</evidence>
<organism evidence="2 3">
    <name type="scientific">Corynebacterium bovis</name>
    <dbReference type="NCBI Taxonomy" id="36808"/>
    <lineage>
        <taxon>Bacteria</taxon>
        <taxon>Bacillati</taxon>
        <taxon>Actinomycetota</taxon>
        <taxon>Actinomycetes</taxon>
        <taxon>Mycobacteriales</taxon>
        <taxon>Corynebacteriaceae</taxon>
        <taxon>Corynebacterium</taxon>
    </lineage>
</organism>
<sequence length="475" mass="50761">MTEQKYLKWWNIAGYGSGDVAGNVVYAFLTAFIMIYLTDTAGMNPGIIGTLILLSKLFDGLSDLFFGVLIDRTHSRMGKARPWMFWGYFGVALTLVGCFAIPESMGDTAKYAWFFIAYTLLNAVFYTANNIAYSALTALVTRNAGERVQMGSARFIFAFATSLAIQSVTVQSVDALGGGAEGWRMIAIIYAVIGLAVNSLSVFSVKELPEEELDADAPATGASPTGDGTGGAEHAPGFAETAVLLVRNRYYLLILGFLVVNQVLSTMMGMAIYYFTYILGDKTLVTPFAWAGNIPMIVGLVLTAYLVKTEIGMYRLNLAGYTITLVARVLVIVAAGMGSVPLMLVFTAVAQFGVSPMQGALNALIAEASEYTFLRDGRRIDGAMFSCTSLGIKIGGGVATALAGWMLSASGYVANAQQQPDSAVTMLHAMYLWIPAALTVVLLGIVRALRVERANAALREALEAKQPPTEGVPAT</sequence>
<feature type="transmembrane region" description="Helical" evidence="1">
    <location>
        <begin position="182"/>
        <end position="203"/>
    </location>
</feature>
<accession>A0A3R8PEG3</accession>
<dbReference type="AlphaFoldDB" id="A0A3R8PEG3"/>
<evidence type="ECO:0000256" key="1">
    <source>
        <dbReference type="SAM" id="Phobius"/>
    </source>
</evidence>
<dbReference type="InterPro" id="IPR036259">
    <property type="entry name" value="MFS_trans_sf"/>
</dbReference>
<gene>
    <name evidence="2" type="ORF">CXF42_10195</name>
</gene>
<dbReference type="RefSeq" id="WP_125175490.1">
    <property type="nucleotide sequence ID" value="NZ_JBHYBO010000062.1"/>
</dbReference>
<feature type="transmembrane region" description="Helical" evidence="1">
    <location>
        <begin position="385"/>
        <end position="408"/>
    </location>
</feature>
<feature type="transmembrane region" description="Helical" evidence="1">
    <location>
        <begin position="47"/>
        <end position="70"/>
    </location>
</feature>
<dbReference type="InterPro" id="IPR001927">
    <property type="entry name" value="Na/Gal_symport"/>
</dbReference>
<feature type="transmembrane region" description="Helical" evidence="1">
    <location>
        <begin position="428"/>
        <end position="449"/>
    </location>
</feature>
<keyword evidence="1" id="KW-0812">Transmembrane</keyword>
<feature type="transmembrane region" description="Helical" evidence="1">
    <location>
        <begin position="152"/>
        <end position="170"/>
    </location>
</feature>
<dbReference type="Proteomes" id="UP000278422">
    <property type="component" value="Unassembled WGS sequence"/>
</dbReference>
<comment type="caution">
    <text evidence="2">The sequence shown here is derived from an EMBL/GenBank/DDBJ whole genome shotgun (WGS) entry which is preliminary data.</text>
</comment>
<dbReference type="GO" id="GO:0008643">
    <property type="term" value="P:carbohydrate transport"/>
    <property type="evidence" value="ECO:0007669"/>
    <property type="project" value="InterPro"/>
</dbReference>
<feature type="transmembrane region" description="Helical" evidence="1">
    <location>
        <begin position="82"/>
        <end position="102"/>
    </location>
</feature>
<feature type="transmembrane region" description="Helical" evidence="1">
    <location>
        <begin position="343"/>
        <end position="365"/>
    </location>
</feature>
<reference evidence="2 3" key="1">
    <citation type="submission" date="2018-01" db="EMBL/GenBank/DDBJ databases">
        <title>Twenty Corynebacterium bovis Genomes.</title>
        <authorList>
            <person name="Gulvik C.A."/>
        </authorList>
    </citation>
    <scope>NUCLEOTIDE SEQUENCE [LARGE SCALE GENOMIC DNA]</scope>
    <source>
        <strain evidence="2 3">16-2004</strain>
    </source>
</reference>
<protein>
    <submittedName>
        <fullName evidence="2">MFS transporter</fullName>
    </submittedName>
</protein>
<feature type="transmembrane region" description="Helical" evidence="1">
    <location>
        <begin position="250"/>
        <end position="275"/>
    </location>
</feature>